<evidence type="ECO:0000313" key="3">
    <source>
        <dbReference type="Proteomes" id="UP000316621"/>
    </source>
</evidence>
<name>A0A4Y7K9K0_PAPSO</name>
<organism evidence="2 3">
    <name type="scientific">Papaver somniferum</name>
    <name type="common">Opium poppy</name>
    <dbReference type="NCBI Taxonomy" id="3469"/>
    <lineage>
        <taxon>Eukaryota</taxon>
        <taxon>Viridiplantae</taxon>
        <taxon>Streptophyta</taxon>
        <taxon>Embryophyta</taxon>
        <taxon>Tracheophyta</taxon>
        <taxon>Spermatophyta</taxon>
        <taxon>Magnoliopsida</taxon>
        <taxon>Ranunculales</taxon>
        <taxon>Papaveraceae</taxon>
        <taxon>Papaveroideae</taxon>
        <taxon>Papaver</taxon>
    </lineage>
</organism>
<keyword evidence="1" id="KW-0812">Transmembrane</keyword>
<evidence type="ECO:0000313" key="2">
    <source>
        <dbReference type="EMBL" id="RZC68609.1"/>
    </source>
</evidence>
<protein>
    <submittedName>
        <fullName evidence="2">Uncharacterized protein</fullName>
    </submittedName>
</protein>
<feature type="transmembrane region" description="Helical" evidence="1">
    <location>
        <begin position="12"/>
        <end position="31"/>
    </location>
</feature>
<gene>
    <name evidence="2" type="ORF">C5167_031825</name>
</gene>
<dbReference type="Proteomes" id="UP000316621">
    <property type="component" value="Chromosome 7"/>
</dbReference>
<dbReference type="EMBL" id="CM010721">
    <property type="protein sequence ID" value="RZC68609.1"/>
    <property type="molecule type" value="Genomic_DNA"/>
</dbReference>
<dbReference type="Gramene" id="RZC68609">
    <property type="protein sequence ID" value="RZC68609"/>
    <property type="gene ID" value="C5167_031825"/>
</dbReference>
<keyword evidence="1" id="KW-1133">Transmembrane helix</keyword>
<sequence>MFFKGVFVPEAGIGTARFVMLLLLQILRLFMIKLFDGRGLMLEKILFFLQMLL</sequence>
<evidence type="ECO:0000256" key="1">
    <source>
        <dbReference type="SAM" id="Phobius"/>
    </source>
</evidence>
<reference evidence="2 3" key="1">
    <citation type="journal article" date="2018" name="Science">
        <title>The opium poppy genome and morphinan production.</title>
        <authorList>
            <person name="Guo L."/>
            <person name="Winzer T."/>
            <person name="Yang X."/>
            <person name="Li Y."/>
            <person name="Ning Z."/>
            <person name="He Z."/>
            <person name="Teodor R."/>
            <person name="Lu Y."/>
            <person name="Bowser T.A."/>
            <person name="Graham I.A."/>
            <person name="Ye K."/>
        </authorList>
    </citation>
    <scope>NUCLEOTIDE SEQUENCE [LARGE SCALE GENOMIC DNA]</scope>
    <source>
        <strain evidence="3">cv. HN1</strain>
        <tissue evidence="2">Leaves</tissue>
    </source>
</reference>
<accession>A0A4Y7K9K0</accession>
<dbReference type="AlphaFoldDB" id="A0A4Y7K9K0"/>
<keyword evidence="3" id="KW-1185">Reference proteome</keyword>
<keyword evidence="1" id="KW-0472">Membrane</keyword>
<proteinExistence type="predicted"/>